<dbReference type="InterPro" id="IPR018247">
    <property type="entry name" value="EF_Hand_1_Ca_BS"/>
</dbReference>
<dbReference type="Proteomes" id="UP000218151">
    <property type="component" value="Unassembled WGS sequence"/>
</dbReference>
<dbReference type="OrthoDB" id="113323at2"/>
<accession>A0A2A2SHJ2</accession>
<dbReference type="PANTHER" id="PTHR10827:SF98">
    <property type="entry name" value="45 KDA CALCIUM-BINDING PROTEIN"/>
    <property type="match status" value="1"/>
</dbReference>
<keyword evidence="2" id="KW-0677">Repeat</keyword>
<feature type="chain" id="PRO_5012607100" evidence="3">
    <location>
        <begin position="21"/>
        <end position="187"/>
    </location>
</feature>
<dbReference type="PANTHER" id="PTHR10827">
    <property type="entry name" value="RETICULOCALBIN"/>
    <property type="match status" value="1"/>
</dbReference>
<evidence type="ECO:0000256" key="2">
    <source>
        <dbReference type="ARBA" id="ARBA00022737"/>
    </source>
</evidence>
<evidence type="ECO:0000256" key="3">
    <source>
        <dbReference type="SAM" id="SignalP"/>
    </source>
</evidence>
<name>A0A2A2SHJ2_9SPHN</name>
<gene>
    <name evidence="5" type="ORF">CKY28_05230</name>
</gene>
<keyword evidence="1" id="KW-0479">Metal-binding</keyword>
<keyword evidence="6" id="KW-1185">Reference proteome</keyword>
<dbReference type="Gene3D" id="1.10.238.10">
    <property type="entry name" value="EF-hand"/>
    <property type="match status" value="2"/>
</dbReference>
<comment type="caution">
    <text evidence="5">The sequence shown here is derived from an EMBL/GenBank/DDBJ whole genome shotgun (WGS) entry which is preliminary data.</text>
</comment>
<keyword evidence="3" id="KW-0732">Signal</keyword>
<organism evidence="5 6">
    <name type="scientific">Sphingomonas lenta</name>
    <dbReference type="NCBI Taxonomy" id="1141887"/>
    <lineage>
        <taxon>Bacteria</taxon>
        <taxon>Pseudomonadati</taxon>
        <taxon>Pseudomonadota</taxon>
        <taxon>Alphaproteobacteria</taxon>
        <taxon>Sphingomonadales</taxon>
        <taxon>Sphingomonadaceae</taxon>
        <taxon>Sphingomonas</taxon>
    </lineage>
</organism>
<sequence>MNKLLAGLLAAAVVAVPVSAQVAPQAGVGSTRADMEARVRADFARVDANRDGYVTQDEARAVRASRRGERAGDRQERREQAFTRLDANRDGMISRTEFLEREGRAERGDRRERRAERRAERRERLAERRGLLRLGGKRFARIDANRDGRVSLAEVLTVRARAFERVDANRDGRVTREERRAARGARG</sequence>
<dbReference type="EMBL" id="NSLI01000002">
    <property type="protein sequence ID" value="PAX08764.1"/>
    <property type="molecule type" value="Genomic_DNA"/>
</dbReference>
<feature type="domain" description="EF-hand" evidence="4">
    <location>
        <begin position="34"/>
        <end position="69"/>
    </location>
</feature>
<feature type="signal peptide" evidence="3">
    <location>
        <begin position="1"/>
        <end position="20"/>
    </location>
</feature>
<dbReference type="InterPro" id="IPR002048">
    <property type="entry name" value="EF_hand_dom"/>
</dbReference>
<dbReference type="RefSeq" id="WP_095997275.1">
    <property type="nucleotide sequence ID" value="NZ_NSLI01000002.1"/>
</dbReference>
<evidence type="ECO:0000256" key="1">
    <source>
        <dbReference type="ARBA" id="ARBA00022723"/>
    </source>
</evidence>
<proteinExistence type="predicted"/>
<dbReference type="GO" id="GO:0005509">
    <property type="term" value="F:calcium ion binding"/>
    <property type="evidence" value="ECO:0007669"/>
    <property type="project" value="InterPro"/>
</dbReference>
<evidence type="ECO:0000259" key="4">
    <source>
        <dbReference type="PROSITE" id="PS50222"/>
    </source>
</evidence>
<dbReference type="PROSITE" id="PS50222">
    <property type="entry name" value="EF_HAND_2"/>
    <property type="match status" value="1"/>
</dbReference>
<evidence type="ECO:0000313" key="5">
    <source>
        <dbReference type="EMBL" id="PAX08764.1"/>
    </source>
</evidence>
<protein>
    <submittedName>
        <fullName evidence="5">Calcium-binding protein</fullName>
    </submittedName>
</protein>
<dbReference type="SUPFAM" id="SSF47473">
    <property type="entry name" value="EF-hand"/>
    <property type="match status" value="1"/>
</dbReference>
<dbReference type="Pfam" id="PF13499">
    <property type="entry name" value="EF-hand_7"/>
    <property type="match status" value="1"/>
</dbReference>
<evidence type="ECO:0000313" key="6">
    <source>
        <dbReference type="Proteomes" id="UP000218151"/>
    </source>
</evidence>
<dbReference type="AlphaFoldDB" id="A0A2A2SHJ2"/>
<dbReference type="PROSITE" id="PS00018">
    <property type="entry name" value="EF_HAND_1"/>
    <property type="match status" value="1"/>
</dbReference>
<dbReference type="Pfam" id="PF13202">
    <property type="entry name" value="EF-hand_5"/>
    <property type="match status" value="2"/>
</dbReference>
<reference evidence="6" key="1">
    <citation type="submission" date="2017-09" db="EMBL/GenBank/DDBJ databases">
        <authorList>
            <person name="Feng G."/>
            <person name="Zhu H."/>
        </authorList>
    </citation>
    <scope>NUCLEOTIDE SEQUENCE [LARGE SCALE GENOMIC DNA]</scope>
    <source>
        <strain evidence="6">1PNM-20</strain>
    </source>
</reference>
<dbReference type="InterPro" id="IPR011992">
    <property type="entry name" value="EF-hand-dom_pair"/>
</dbReference>